<comment type="caution">
    <text evidence="2">The sequence shown here is derived from an EMBL/GenBank/DDBJ whole genome shotgun (WGS) entry which is preliminary data.</text>
</comment>
<gene>
    <name evidence="2" type="ORF">GCM10023195_44150</name>
</gene>
<dbReference type="InterPro" id="IPR000835">
    <property type="entry name" value="HTH_MarR-typ"/>
</dbReference>
<dbReference type="Gene3D" id="1.10.10.10">
    <property type="entry name" value="Winged helix-like DNA-binding domain superfamily/Winged helix DNA-binding domain"/>
    <property type="match status" value="1"/>
</dbReference>
<dbReference type="PANTHER" id="PTHR33164:SF99">
    <property type="entry name" value="MARR FAMILY REGULATORY PROTEIN"/>
    <property type="match status" value="1"/>
</dbReference>
<dbReference type="Pfam" id="PF12802">
    <property type="entry name" value="MarR_2"/>
    <property type="match status" value="1"/>
</dbReference>
<evidence type="ECO:0000259" key="1">
    <source>
        <dbReference type="PROSITE" id="PS50995"/>
    </source>
</evidence>
<proteinExistence type="predicted"/>
<dbReference type="SMART" id="SM00347">
    <property type="entry name" value="HTH_MARR"/>
    <property type="match status" value="1"/>
</dbReference>
<feature type="domain" description="HTH marR-type" evidence="1">
    <location>
        <begin position="12"/>
        <end position="148"/>
    </location>
</feature>
<reference evidence="3" key="1">
    <citation type="journal article" date="2019" name="Int. J. Syst. Evol. Microbiol.">
        <title>The Global Catalogue of Microorganisms (GCM) 10K type strain sequencing project: providing services to taxonomists for standard genome sequencing and annotation.</title>
        <authorList>
            <consortium name="The Broad Institute Genomics Platform"/>
            <consortium name="The Broad Institute Genome Sequencing Center for Infectious Disease"/>
            <person name="Wu L."/>
            <person name="Ma J."/>
        </authorList>
    </citation>
    <scope>NUCLEOTIDE SEQUENCE [LARGE SCALE GENOMIC DNA]</scope>
    <source>
        <strain evidence="3">JCM 17938</strain>
    </source>
</reference>
<evidence type="ECO:0000313" key="2">
    <source>
        <dbReference type="EMBL" id="GAA4610622.1"/>
    </source>
</evidence>
<dbReference type="EMBL" id="BAABHJ010000012">
    <property type="protein sequence ID" value="GAA4610622.1"/>
    <property type="molecule type" value="Genomic_DNA"/>
</dbReference>
<keyword evidence="3" id="KW-1185">Reference proteome</keyword>
<organism evidence="2 3">
    <name type="scientific">Actinoallomurus liliacearum</name>
    <dbReference type="NCBI Taxonomy" id="1080073"/>
    <lineage>
        <taxon>Bacteria</taxon>
        <taxon>Bacillati</taxon>
        <taxon>Actinomycetota</taxon>
        <taxon>Actinomycetes</taxon>
        <taxon>Streptosporangiales</taxon>
        <taxon>Thermomonosporaceae</taxon>
        <taxon>Actinoallomurus</taxon>
    </lineage>
</organism>
<accession>A0ABP8TKS5</accession>
<dbReference type="RefSeq" id="WP_345357352.1">
    <property type="nucleotide sequence ID" value="NZ_BAABHJ010000012.1"/>
</dbReference>
<dbReference type="SUPFAM" id="SSF46785">
    <property type="entry name" value="Winged helix' DNA-binding domain"/>
    <property type="match status" value="1"/>
</dbReference>
<dbReference type="InterPro" id="IPR036390">
    <property type="entry name" value="WH_DNA-bd_sf"/>
</dbReference>
<dbReference type="InterPro" id="IPR036388">
    <property type="entry name" value="WH-like_DNA-bd_sf"/>
</dbReference>
<name>A0ABP8TKS5_9ACTN</name>
<dbReference type="PANTHER" id="PTHR33164">
    <property type="entry name" value="TRANSCRIPTIONAL REGULATOR, MARR FAMILY"/>
    <property type="match status" value="1"/>
</dbReference>
<protein>
    <submittedName>
        <fullName evidence="2">MarR family transcriptional regulator</fullName>
    </submittedName>
</protein>
<dbReference type="Proteomes" id="UP001500212">
    <property type="component" value="Unassembled WGS sequence"/>
</dbReference>
<sequence>MSAETRWLTMTEERAWRGLLRMHDLLVNRAGRSMQEGFGLSATDYTVLAELTRAPDGRLRIQELAQLLGWEKSRVSHHLARMVKRGLVTREECADDRRGAFVVVTPAGRSAITAAAPRHVEDVRRYFLDHLTPGQVTLLAEIADLVIEKNDEDH</sequence>
<evidence type="ECO:0000313" key="3">
    <source>
        <dbReference type="Proteomes" id="UP001500212"/>
    </source>
</evidence>
<dbReference type="InterPro" id="IPR039422">
    <property type="entry name" value="MarR/SlyA-like"/>
</dbReference>
<dbReference type="PROSITE" id="PS50995">
    <property type="entry name" value="HTH_MARR_2"/>
    <property type="match status" value="1"/>
</dbReference>